<organism evidence="2">
    <name type="scientific">freshwater metagenome</name>
    <dbReference type="NCBI Taxonomy" id="449393"/>
    <lineage>
        <taxon>unclassified sequences</taxon>
        <taxon>metagenomes</taxon>
        <taxon>ecological metagenomes</taxon>
    </lineage>
</organism>
<dbReference type="SUPFAM" id="SSF53756">
    <property type="entry name" value="UDP-Glycosyltransferase/glycogen phosphorylase"/>
    <property type="match status" value="1"/>
</dbReference>
<dbReference type="PANTHER" id="PTHR45947:SF3">
    <property type="entry name" value="SULFOQUINOVOSYL TRANSFERASE SQD2"/>
    <property type="match status" value="1"/>
</dbReference>
<gene>
    <name evidence="2" type="ORF">UFOPK2625_00835</name>
</gene>
<dbReference type="GO" id="GO:0016758">
    <property type="term" value="F:hexosyltransferase activity"/>
    <property type="evidence" value="ECO:0007669"/>
    <property type="project" value="TreeGrafter"/>
</dbReference>
<proteinExistence type="predicted"/>
<dbReference type="AlphaFoldDB" id="A0A6J6QG19"/>
<dbReference type="Gene3D" id="3.40.50.2000">
    <property type="entry name" value="Glycogen Phosphorylase B"/>
    <property type="match status" value="2"/>
</dbReference>
<dbReference type="InterPro" id="IPR050194">
    <property type="entry name" value="Glycosyltransferase_grp1"/>
</dbReference>
<dbReference type="InterPro" id="IPR028098">
    <property type="entry name" value="Glyco_trans_4-like_N"/>
</dbReference>
<evidence type="ECO:0000259" key="1">
    <source>
        <dbReference type="Pfam" id="PF13439"/>
    </source>
</evidence>
<accession>A0A6J6QG19</accession>
<name>A0A6J6QG19_9ZZZZ</name>
<sequence length="389" mass="41740">MKIGLVCPYTWDTPGGVRSHVADLALILQERGHTVSVLAPVDDPADLPPWVVDGGRAVSVPYNGAVARMNFGLKAANNVRRWVRDGEFDVLHIHEPLAPGLSLLACWVARGPIVATWHSSHVRSRMLSAGYYIAQTAMEKVRGSIAVSEDARRTLVAHVGGDAVLIPNGVRVAAFHEDGRLPQIAADVPTILFLGRIDEPRKGLDVLLGSLPAIIDQIPNVQVYVAGPGDLGEQHENLDPALAQSVTFLGRVSDEDKARALRSVDLYVAPHTGGESFGIVLIEAMAAETAVLASDLLAFRRVLQDGKSGALFTNEDSSDLAAQAVRLLGDSSARELLVESGRTRVREFDWDVVVDDVIAVYESVGMPGEKVTTDIRGQIVGRLGIRPVS</sequence>
<dbReference type="PANTHER" id="PTHR45947">
    <property type="entry name" value="SULFOQUINOVOSYL TRANSFERASE SQD2"/>
    <property type="match status" value="1"/>
</dbReference>
<dbReference type="Pfam" id="PF13439">
    <property type="entry name" value="Glyco_transf_4"/>
    <property type="match status" value="1"/>
</dbReference>
<reference evidence="2" key="1">
    <citation type="submission" date="2020-05" db="EMBL/GenBank/DDBJ databases">
        <authorList>
            <person name="Chiriac C."/>
            <person name="Salcher M."/>
            <person name="Ghai R."/>
            <person name="Kavagutti S V."/>
        </authorList>
    </citation>
    <scope>NUCLEOTIDE SEQUENCE</scope>
</reference>
<feature type="domain" description="Glycosyltransferase subfamily 4-like N-terminal" evidence="1">
    <location>
        <begin position="14"/>
        <end position="172"/>
    </location>
</feature>
<dbReference type="CDD" id="cd03801">
    <property type="entry name" value="GT4_PimA-like"/>
    <property type="match status" value="1"/>
</dbReference>
<dbReference type="EMBL" id="CAEZXZ010000118">
    <property type="protein sequence ID" value="CAB4707778.1"/>
    <property type="molecule type" value="Genomic_DNA"/>
</dbReference>
<protein>
    <submittedName>
        <fullName evidence="2">Unannotated protein</fullName>
    </submittedName>
</protein>
<dbReference type="Pfam" id="PF13692">
    <property type="entry name" value="Glyco_trans_1_4"/>
    <property type="match status" value="1"/>
</dbReference>
<evidence type="ECO:0000313" key="2">
    <source>
        <dbReference type="EMBL" id="CAB4707778.1"/>
    </source>
</evidence>